<dbReference type="PANTHER" id="PTHR34606">
    <property type="entry name" value="BON DOMAIN-CONTAINING PROTEIN"/>
    <property type="match status" value="1"/>
</dbReference>
<protein>
    <submittedName>
        <fullName evidence="4">BON domain-containing protein</fullName>
    </submittedName>
</protein>
<evidence type="ECO:0000313" key="5">
    <source>
        <dbReference type="Proteomes" id="UP000652198"/>
    </source>
</evidence>
<evidence type="ECO:0000256" key="2">
    <source>
        <dbReference type="SAM" id="SignalP"/>
    </source>
</evidence>
<dbReference type="Gene3D" id="3.30.1340.30">
    <property type="match status" value="1"/>
</dbReference>
<dbReference type="InterPro" id="IPR051686">
    <property type="entry name" value="Lipoprotein_DolP"/>
</dbReference>
<keyword evidence="5" id="KW-1185">Reference proteome</keyword>
<evidence type="ECO:0000259" key="3">
    <source>
        <dbReference type="PROSITE" id="PS50914"/>
    </source>
</evidence>
<proteinExistence type="predicted"/>
<dbReference type="RefSeq" id="WP_172313567.1">
    <property type="nucleotide sequence ID" value="NZ_WOEY01000087.1"/>
</dbReference>
<reference evidence="4 5" key="1">
    <citation type="submission" date="2019-11" db="EMBL/GenBank/DDBJ databases">
        <title>Metabolism of dissolved organic matter in forest soils.</title>
        <authorList>
            <person name="Cyle K.T."/>
            <person name="Wilhelm R.C."/>
            <person name="Martinez C.E."/>
        </authorList>
    </citation>
    <scope>NUCLEOTIDE SEQUENCE [LARGE SCALE GENOMIC DNA]</scope>
    <source>
        <strain evidence="4 5">1N</strain>
    </source>
</reference>
<feature type="region of interest" description="Disordered" evidence="1">
    <location>
        <begin position="25"/>
        <end position="48"/>
    </location>
</feature>
<dbReference type="InterPro" id="IPR014004">
    <property type="entry name" value="Transpt-assoc_nodulatn_dom_bac"/>
</dbReference>
<organism evidence="4 5">
    <name type="scientific">Paraburkholderia solitsugae</name>
    <dbReference type="NCBI Taxonomy" id="2675748"/>
    <lineage>
        <taxon>Bacteria</taxon>
        <taxon>Pseudomonadati</taxon>
        <taxon>Pseudomonadota</taxon>
        <taxon>Betaproteobacteria</taxon>
        <taxon>Burkholderiales</taxon>
        <taxon>Burkholderiaceae</taxon>
        <taxon>Paraburkholderia</taxon>
    </lineage>
</organism>
<dbReference type="SMART" id="SM00749">
    <property type="entry name" value="BON"/>
    <property type="match status" value="1"/>
</dbReference>
<feature type="domain" description="BON" evidence="3">
    <location>
        <begin position="51"/>
        <end position="119"/>
    </location>
</feature>
<dbReference type="EMBL" id="WOEY01000087">
    <property type="protein sequence ID" value="NPT43905.1"/>
    <property type="molecule type" value="Genomic_DNA"/>
</dbReference>
<dbReference type="Pfam" id="PF04972">
    <property type="entry name" value="BON"/>
    <property type="match status" value="1"/>
</dbReference>
<feature type="signal peptide" evidence="2">
    <location>
        <begin position="1"/>
        <end position="24"/>
    </location>
</feature>
<dbReference type="PROSITE" id="PS50914">
    <property type="entry name" value="BON"/>
    <property type="match status" value="1"/>
</dbReference>
<evidence type="ECO:0000256" key="1">
    <source>
        <dbReference type="SAM" id="MobiDB-lite"/>
    </source>
</evidence>
<keyword evidence="2" id="KW-0732">Signal</keyword>
<gene>
    <name evidence="4" type="ORF">GNZ12_21875</name>
</gene>
<dbReference type="PANTHER" id="PTHR34606:SF15">
    <property type="entry name" value="BON DOMAIN-CONTAINING PROTEIN"/>
    <property type="match status" value="1"/>
</dbReference>
<evidence type="ECO:0000313" key="4">
    <source>
        <dbReference type="EMBL" id="NPT43905.1"/>
    </source>
</evidence>
<name>A0ABX2BVT0_9BURK</name>
<comment type="caution">
    <text evidence="4">The sequence shown here is derived from an EMBL/GenBank/DDBJ whole genome shotgun (WGS) entry which is preliminary data.</text>
</comment>
<dbReference type="Proteomes" id="UP000652198">
    <property type="component" value="Unassembled WGS sequence"/>
</dbReference>
<dbReference type="InterPro" id="IPR007055">
    <property type="entry name" value="BON_dom"/>
</dbReference>
<feature type="chain" id="PRO_5047269088" evidence="2">
    <location>
        <begin position="25"/>
        <end position="122"/>
    </location>
</feature>
<feature type="compositionally biased region" description="Polar residues" evidence="1">
    <location>
        <begin position="31"/>
        <end position="47"/>
    </location>
</feature>
<accession>A0ABX2BVT0</accession>
<sequence length="122" mass="12822">MKVIRTFQTLGVVLSLALVSSVHAQSQSSAPTVTPDSAASAKATQMSIRKADRKLGSDVRRALSKTKDIEVTNIFVRARGGAVTLTGSVPDNAQIDRAAEVARSVPGVTSVTNKLSLQAQNF</sequence>